<dbReference type="RefSeq" id="WP_011090590.1">
    <property type="nucleotide sequence ID" value="NZ_AJQI01000187.1"/>
</dbReference>
<evidence type="ECO:0000256" key="3">
    <source>
        <dbReference type="ARBA" id="ARBA00023163"/>
    </source>
</evidence>
<evidence type="ECO:0000256" key="1">
    <source>
        <dbReference type="ARBA" id="ARBA00023015"/>
    </source>
</evidence>
<dbReference type="InterPro" id="IPR041490">
    <property type="entry name" value="KstR2_TetR_C"/>
</dbReference>
<dbReference type="Proteomes" id="UP000063308">
    <property type="component" value="Chromosome"/>
</dbReference>
<dbReference type="GO" id="GO:0003700">
    <property type="term" value="F:DNA-binding transcription factor activity"/>
    <property type="evidence" value="ECO:0007669"/>
    <property type="project" value="TreeGrafter"/>
</dbReference>
<dbReference type="PANTHER" id="PTHR30055:SF240">
    <property type="entry name" value="HTH-TYPE TRANSCRIPTIONAL REGULATOR ACRR"/>
    <property type="match status" value="1"/>
</dbReference>
<dbReference type="GeneID" id="46494797"/>
<sequence>MNLARRRPWTNAFSTEALCTRILERHRDSIRVQKPRLAVANLARIIGATLTLSNKQGFHATTLRQLAEASGLSMGGLYTYIDSKPRLLSMILGEVAATATEVLTAPPDDVRNDAHRHLDWIIATHIRMSEAMQPWFVFAFMEAKSFPPAERQRAIDMEAMTEKIIADVLRQGVASGAFTIDHVRLTASLIKPLLQDWYVKRAKYRKRGTSIDGYIDGVGNFVSAALSSGTRANGRSSARARSRPKQMAHP</sequence>
<protein>
    <submittedName>
        <fullName evidence="4">Transcriptional regulatory protein</fullName>
    </submittedName>
</protein>
<dbReference type="InterPro" id="IPR001647">
    <property type="entry name" value="HTH_TetR"/>
</dbReference>
<dbReference type="GO" id="GO:0000976">
    <property type="term" value="F:transcription cis-regulatory region binding"/>
    <property type="evidence" value="ECO:0007669"/>
    <property type="project" value="TreeGrafter"/>
</dbReference>
<dbReference type="InterPro" id="IPR036271">
    <property type="entry name" value="Tet_transcr_reg_TetR-rel_C_sf"/>
</dbReference>
<organism evidence="4 5">
    <name type="scientific">Bradyrhizobium diazoefficiens</name>
    <dbReference type="NCBI Taxonomy" id="1355477"/>
    <lineage>
        <taxon>Bacteria</taxon>
        <taxon>Pseudomonadati</taxon>
        <taxon>Pseudomonadota</taxon>
        <taxon>Alphaproteobacteria</taxon>
        <taxon>Hyphomicrobiales</taxon>
        <taxon>Nitrobacteraceae</taxon>
        <taxon>Bradyrhizobium</taxon>
    </lineage>
</organism>
<dbReference type="InterPro" id="IPR050109">
    <property type="entry name" value="HTH-type_TetR-like_transc_reg"/>
</dbReference>
<dbReference type="Gene3D" id="1.10.357.10">
    <property type="entry name" value="Tetracycline Repressor, domain 2"/>
    <property type="match status" value="1"/>
</dbReference>
<dbReference type="PANTHER" id="PTHR30055">
    <property type="entry name" value="HTH-TYPE TRANSCRIPTIONAL REGULATOR RUTR"/>
    <property type="match status" value="1"/>
</dbReference>
<dbReference type="OMA" id="QDWYVKR"/>
<evidence type="ECO:0000313" key="5">
    <source>
        <dbReference type="Proteomes" id="UP000063308"/>
    </source>
</evidence>
<dbReference type="Pfam" id="PF17932">
    <property type="entry name" value="TetR_C_24"/>
    <property type="match status" value="1"/>
</dbReference>
<proteinExistence type="predicted"/>
<dbReference type="SUPFAM" id="SSF46689">
    <property type="entry name" value="Homeodomain-like"/>
    <property type="match status" value="1"/>
</dbReference>
<dbReference type="EMBL" id="AP014685">
    <property type="protein sequence ID" value="BAR55259.1"/>
    <property type="molecule type" value="Genomic_DNA"/>
</dbReference>
<dbReference type="SUPFAM" id="SSF48498">
    <property type="entry name" value="Tetracyclin repressor-like, C-terminal domain"/>
    <property type="match status" value="1"/>
</dbReference>
<keyword evidence="1" id="KW-0805">Transcription regulation</keyword>
<dbReference type="InterPro" id="IPR009057">
    <property type="entry name" value="Homeodomain-like_sf"/>
</dbReference>
<reference evidence="4 5" key="1">
    <citation type="submission" date="2014-11" db="EMBL/GenBank/DDBJ databases">
        <title>Symbiosis island explosion on the genome of extra-slow-growing strains of soybean bradyrhizobia with massive insertion sequences.</title>
        <authorList>
            <person name="Iida T."/>
            <person name="Minamisawa K."/>
        </authorList>
    </citation>
    <scope>NUCLEOTIDE SEQUENCE [LARGE SCALE GENOMIC DNA]</scope>
    <source>
        <strain evidence="4 5">NK6</strain>
    </source>
</reference>
<evidence type="ECO:0000256" key="2">
    <source>
        <dbReference type="ARBA" id="ARBA00023125"/>
    </source>
</evidence>
<evidence type="ECO:0000313" key="4">
    <source>
        <dbReference type="EMBL" id="BAR55259.1"/>
    </source>
</evidence>
<gene>
    <name evidence="4" type="ORF">NK6_2077</name>
</gene>
<dbReference type="Pfam" id="PF00440">
    <property type="entry name" value="TetR_N"/>
    <property type="match status" value="1"/>
</dbReference>
<dbReference type="PROSITE" id="PS50977">
    <property type="entry name" value="HTH_TETR_2"/>
    <property type="match status" value="1"/>
</dbReference>
<keyword evidence="3" id="KW-0804">Transcription</keyword>
<name>A0A0E4FW76_9BRAD</name>
<keyword evidence="2" id="KW-0238">DNA-binding</keyword>
<dbReference type="AlphaFoldDB" id="A0A0E4FW76"/>
<accession>A0A0E4FW76</accession>